<comment type="caution">
    <text evidence="14">The sequence shown here is derived from an EMBL/GenBank/DDBJ whole genome shotgun (WGS) entry which is preliminary data.</text>
</comment>
<dbReference type="InterPro" id="IPR036942">
    <property type="entry name" value="Beta-barrel_TonB_sf"/>
</dbReference>
<keyword evidence="9 10" id="KW-0998">Cell outer membrane</keyword>
<evidence type="ECO:0000256" key="10">
    <source>
        <dbReference type="PROSITE-ProRule" id="PRU01360"/>
    </source>
</evidence>
<evidence type="ECO:0000256" key="2">
    <source>
        <dbReference type="ARBA" id="ARBA00022448"/>
    </source>
</evidence>
<dbReference type="GO" id="GO:0044718">
    <property type="term" value="P:siderophore transmembrane transport"/>
    <property type="evidence" value="ECO:0007669"/>
    <property type="project" value="TreeGrafter"/>
</dbReference>
<evidence type="ECO:0000313" key="15">
    <source>
        <dbReference type="Proteomes" id="UP000051861"/>
    </source>
</evidence>
<evidence type="ECO:0000259" key="13">
    <source>
        <dbReference type="Pfam" id="PF07715"/>
    </source>
</evidence>
<evidence type="ECO:0000256" key="11">
    <source>
        <dbReference type="RuleBase" id="RU003357"/>
    </source>
</evidence>
<evidence type="ECO:0000256" key="5">
    <source>
        <dbReference type="ARBA" id="ARBA00022729"/>
    </source>
</evidence>
<dbReference type="SUPFAM" id="SSF56935">
    <property type="entry name" value="Porins"/>
    <property type="match status" value="1"/>
</dbReference>
<dbReference type="PANTHER" id="PTHR30069">
    <property type="entry name" value="TONB-DEPENDENT OUTER MEMBRANE RECEPTOR"/>
    <property type="match status" value="1"/>
</dbReference>
<dbReference type="Gene3D" id="2.60.40.1120">
    <property type="entry name" value="Carboxypeptidase-like, regulatory domain"/>
    <property type="match status" value="1"/>
</dbReference>
<dbReference type="Pfam" id="PF00593">
    <property type="entry name" value="TonB_dep_Rec_b-barrel"/>
    <property type="match status" value="1"/>
</dbReference>
<accession>A0A0S7XW63</accession>
<dbReference type="Pfam" id="PF13620">
    <property type="entry name" value="CarboxypepD_reg"/>
    <property type="match status" value="1"/>
</dbReference>
<dbReference type="PANTHER" id="PTHR30069:SF29">
    <property type="entry name" value="HEMOGLOBIN AND HEMOGLOBIN-HAPTOGLOBIN-BINDING PROTEIN 1-RELATED"/>
    <property type="match status" value="1"/>
</dbReference>
<feature type="domain" description="TonB-dependent receptor-like beta-barrel" evidence="12">
    <location>
        <begin position="375"/>
        <end position="823"/>
    </location>
</feature>
<keyword evidence="7 10" id="KW-0472">Membrane</keyword>
<dbReference type="InterPro" id="IPR039426">
    <property type="entry name" value="TonB-dep_rcpt-like"/>
</dbReference>
<comment type="subcellular location">
    <subcellularLocation>
        <location evidence="1 10">Cell outer membrane</location>
        <topology evidence="1 10">Multi-pass membrane protein</topology>
    </subcellularLocation>
</comment>
<evidence type="ECO:0000256" key="4">
    <source>
        <dbReference type="ARBA" id="ARBA00022692"/>
    </source>
</evidence>
<keyword evidence="8" id="KW-0675">Receptor</keyword>
<evidence type="ECO:0000256" key="3">
    <source>
        <dbReference type="ARBA" id="ARBA00022452"/>
    </source>
</evidence>
<sequence>MKKLIGTILVGVLLFGAEYGRISGRVLDAETGAPLIGADVVVEGSELGGASDENGDFVVLYVPAGTYRVTASYISYDPLSFASVVVNADQTTMLNFRLPPTVIEVKGVTAIAEREAIVRDAVHTRRAVTSTEMDRLPITTINQVIALQAGVVASKLGTHLRGGRNGEIAYFVDGIVTKVPNFNQQSSIINPSAVEEVSVISGGFDAEYGDALSGVVNIVTREGGPKVAGGISYMTDEIFAGWRDQINYGYNQFEFSVGGPMPVASRFRYFVSGELMMTDAQHQEGLYKIASPREDYRAQARLSYHLPNAKGKLTFTGFNERRQWVYHSTATGVNQYDLKYFDQKPMTRIKTWILSSTFNYMLTPQTLASVKVGMTHYDRVYGNRDYDYEDENDRRWYEDYRFYAEHLLPMLFDVSNSGYTVVNGDTIRVRDVLIDSVAQYHEDRYDSGEEALRRNPYGVEGFFLTYGDFRVWRIWNNDDIQGRLDISHSVGRIHEVKIGADLTKYKMQYFDNNLPSQTNPFWDYYDRGPWKISAYLQDKMDFEGLVARIGLRFDYFDAKTTTYEQPENFLNDELVSSEASYKISPRLGFSLPVTDRMKLRFNYGQYFQLPALTNMYASTDTQVVRLLISRGNSVLGNVVIEPERTTLYELGIENQFTEDVVFGFTAYFKDIFDLNQVREVIAIPFSYFQYQNVDYGNVKGFEVNLQKRMSNMWAFGLSYTLQFAKGTASNAFEWYQDHYLYNINVPVGDYWLDFDERHILNANLDVETPRDFFLIPLQDFSNSFVFSWHSGHPYTPRDLRGNALGTENSARIPGYWNVDWNFSRRLKVGPVSLVFRGMLLNLFNTDQIVEVHETTGHPTQHGDPEPALDQFGYTSIASSRYSPQADFNHDGVIDPREHKEAYIDCRNDYWFDARNYLPGFRARFGVGLMF</sequence>
<dbReference type="InterPro" id="IPR037066">
    <property type="entry name" value="Plug_dom_sf"/>
</dbReference>
<evidence type="ECO:0008006" key="16">
    <source>
        <dbReference type="Google" id="ProtNLM"/>
    </source>
</evidence>
<keyword evidence="4 10" id="KW-0812">Transmembrane</keyword>
<keyword evidence="2 10" id="KW-0813">Transport</keyword>
<dbReference type="EMBL" id="LIZX01000075">
    <property type="protein sequence ID" value="KPJ66662.1"/>
    <property type="molecule type" value="Genomic_DNA"/>
</dbReference>
<dbReference type="Gene3D" id="2.40.170.20">
    <property type="entry name" value="TonB-dependent receptor, beta-barrel domain"/>
    <property type="match status" value="1"/>
</dbReference>
<comment type="similarity">
    <text evidence="10 11">Belongs to the TonB-dependent receptor family.</text>
</comment>
<dbReference type="Proteomes" id="UP000051861">
    <property type="component" value="Unassembled WGS sequence"/>
</dbReference>
<keyword evidence="6 11" id="KW-0798">TonB box</keyword>
<dbReference type="InterPro" id="IPR000531">
    <property type="entry name" value="Beta-barrel_TonB"/>
</dbReference>
<dbReference type="SUPFAM" id="SSF49464">
    <property type="entry name" value="Carboxypeptidase regulatory domain-like"/>
    <property type="match status" value="1"/>
</dbReference>
<keyword evidence="3 10" id="KW-1134">Transmembrane beta strand</keyword>
<dbReference type="GO" id="GO:0009279">
    <property type="term" value="C:cell outer membrane"/>
    <property type="evidence" value="ECO:0007669"/>
    <property type="project" value="UniProtKB-SubCell"/>
</dbReference>
<protein>
    <recommendedName>
        <fullName evidence="16">TonB-dependent receptor plug domain-containing protein</fullName>
    </recommendedName>
</protein>
<evidence type="ECO:0000256" key="9">
    <source>
        <dbReference type="ARBA" id="ARBA00023237"/>
    </source>
</evidence>
<organism evidence="14 15">
    <name type="scientific">candidate division WOR-1 bacterium DG_54_3</name>
    <dbReference type="NCBI Taxonomy" id="1703775"/>
    <lineage>
        <taxon>Bacteria</taxon>
        <taxon>Bacillati</taxon>
        <taxon>Saganbacteria</taxon>
    </lineage>
</organism>
<feature type="domain" description="TonB-dependent receptor plug" evidence="13">
    <location>
        <begin position="119"/>
        <end position="215"/>
    </location>
</feature>
<name>A0A0S7XW63_UNCSA</name>
<reference evidence="14 15" key="1">
    <citation type="journal article" date="2015" name="Microbiome">
        <title>Genomic resolution of linkages in carbon, nitrogen, and sulfur cycling among widespread estuary sediment bacteria.</title>
        <authorList>
            <person name="Baker B.J."/>
            <person name="Lazar C.S."/>
            <person name="Teske A.P."/>
            <person name="Dick G.J."/>
        </authorList>
    </citation>
    <scope>NUCLEOTIDE SEQUENCE [LARGE SCALE GENOMIC DNA]</scope>
    <source>
        <strain evidence="14">DG_54_3</strain>
    </source>
</reference>
<dbReference type="Gene3D" id="2.170.130.10">
    <property type="entry name" value="TonB-dependent receptor, plug domain"/>
    <property type="match status" value="1"/>
</dbReference>
<evidence type="ECO:0000256" key="7">
    <source>
        <dbReference type="ARBA" id="ARBA00023136"/>
    </source>
</evidence>
<evidence type="ECO:0000256" key="6">
    <source>
        <dbReference type="ARBA" id="ARBA00023077"/>
    </source>
</evidence>
<dbReference type="PROSITE" id="PS52016">
    <property type="entry name" value="TONB_DEPENDENT_REC_3"/>
    <property type="match status" value="1"/>
</dbReference>
<dbReference type="InterPro" id="IPR012910">
    <property type="entry name" value="Plug_dom"/>
</dbReference>
<dbReference type="InterPro" id="IPR008969">
    <property type="entry name" value="CarboxyPept-like_regulatory"/>
</dbReference>
<keyword evidence="5" id="KW-0732">Signal</keyword>
<dbReference type="GO" id="GO:0015344">
    <property type="term" value="F:siderophore uptake transmembrane transporter activity"/>
    <property type="evidence" value="ECO:0007669"/>
    <property type="project" value="TreeGrafter"/>
</dbReference>
<proteinExistence type="inferred from homology"/>
<gene>
    <name evidence="14" type="ORF">AMJ44_08050</name>
</gene>
<evidence type="ECO:0000256" key="8">
    <source>
        <dbReference type="ARBA" id="ARBA00023170"/>
    </source>
</evidence>
<dbReference type="Pfam" id="PF07715">
    <property type="entry name" value="Plug"/>
    <property type="match status" value="1"/>
</dbReference>
<dbReference type="AlphaFoldDB" id="A0A0S7XW63"/>
<evidence type="ECO:0000259" key="12">
    <source>
        <dbReference type="Pfam" id="PF00593"/>
    </source>
</evidence>
<evidence type="ECO:0000313" key="14">
    <source>
        <dbReference type="EMBL" id="KPJ66662.1"/>
    </source>
</evidence>
<evidence type="ECO:0000256" key="1">
    <source>
        <dbReference type="ARBA" id="ARBA00004571"/>
    </source>
</evidence>